<dbReference type="RefSeq" id="WP_169561262.1">
    <property type="nucleotide sequence ID" value="NZ_BSNF01000008.1"/>
</dbReference>
<reference evidence="25" key="2">
    <citation type="submission" date="2023-01" db="EMBL/GenBank/DDBJ databases">
        <title>Draft genome sequence of Sneathiella chinensis strain NBRC 103408.</title>
        <authorList>
            <person name="Sun Q."/>
            <person name="Mori K."/>
        </authorList>
    </citation>
    <scope>NUCLEOTIDE SEQUENCE</scope>
    <source>
        <strain evidence="25">NBRC 103408</strain>
    </source>
</reference>
<feature type="transmembrane region" description="Helical" evidence="24">
    <location>
        <begin position="82"/>
        <end position="101"/>
    </location>
</feature>
<keyword evidence="16" id="KW-0594">Phospholipid biosynthesis</keyword>
<evidence type="ECO:0000256" key="19">
    <source>
        <dbReference type="ARBA" id="ARBA00031825"/>
    </source>
</evidence>
<feature type="transmembrane region" description="Helical" evidence="24">
    <location>
        <begin position="108"/>
        <end position="130"/>
    </location>
</feature>
<evidence type="ECO:0000256" key="2">
    <source>
        <dbReference type="ARBA" id="ARBA00004651"/>
    </source>
</evidence>
<dbReference type="Pfam" id="PF01148">
    <property type="entry name" value="CTP_transf_1"/>
    <property type="match status" value="1"/>
</dbReference>
<evidence type="ECO:0000256" key="1">
    <source>
        <dbReference type="ARBA" id="ARBA00001698"/>
    </source>
</evidence>
<keyword evidence="11 24" id="KW-0812">Transmembrane</keyword>
<evidence type="ECO:0000256" key="13">
    <source>
        <dbReference type="ARBA" id="ARBA00022989"/>
    </source>
</evidence>
<comment type="caution">
    <text evidence="25">The sequence shown here is derived from an EMBL/GenBank/DDBJ whole genome shotgun (WGS) entry which is preliminary data.</text>
</comment>
<evidence type="ECO:0000256" key="4">
    <source>
        <dbReference type="ARBA" id="ARBA00005189"/>
    </source>
</evidence>
<feature type="transmembrane region" description="Helical" evidence="24">
    <location>
        <begin position="175"/>
        <end position="196"/>
    </location>
</feature>
<feature type="transmembrane region" description="Helical" evidence="24">
    <location>
        <begin position="136"/>
        <end position="155"/>
    </location>
</feature>
<accession>A0ABQ5U5Z8</accession>
<protein>
    <recommendedName>
        <fullName evidence="7">Phosphatidate cytidylyltransferase</fullName>
        <ecNumber evidence="6">2.7.7.41</ecNumber>
    </recommendedName>
    <alternativeName>
        <fullName evidence="20">CDP-DAG synthase</fullName>
    </alternativeName>
    <alternativeName>
        <fullName evidence="22">CDP-DG synthase</fullName>
    </alternativeName>
    <alternativeName>
        <fullName evidence="18">CDP-diacylglycerol synthase</fullName>
    </alternativeName>
    <alternativeName>
        <fullName evidence="21">CDP-diglyceride pyrophosphorylase</fullName>
    </alternativeName>
    <alternativeName>
        <fullName evidence="23">CDP-diglyceride synthase</fullName>
    </alternativeName>
    <alternativeName>
        <fullName evidence="19">CTP:phosphatidate cytidylyltransferase</fullName>
    </alternativeName>
</protein>
<dbReference type="GO" id="GO:0016779">
    <property type="term" value="F:nucleotidyltransferase activity"/>
    <property type="evidence" value="ECO:0007669"/>
    <property type="project" value="UniProtKB-KW"/>
</dbReference>
<evidence type="ECO:0000256" key="9">
    <source>
        <dbReference type="ARBA" id="ARBA00022516"/>
    </source>
</evidence>
<dbReference type="EC" id="2.7.7.41" evidence="6"/>
<evidence type="ECO:0000256" key="10">
    <source>
        <dbReference type="ARBA" id="ARBA00022679"/>
    </source>
</evidence>
<keyword evidence="12 25" id="KW-0548">Nucleotidyltransferase</keyword>
<dbReference type="Proteomes" id="UP001161409">
    <property type="component" value="Unassembled WGS sequence"/>
</dbReference>
<evidence type="ECO:0000256" key="12">
    <source>
        <dbReference type="ARBA" id="ARBA00022695"/>
    </source>
</evidence>
<comment type="subcellular location">
    <subcellularLocation>
        <location evidence="2">Cell membrane</location>
        <topology evidence="2">Multi-pass membrane protein</topology>
    </subcellularLocation>
</comment>
<evidence type="ECO:0000256" key="20">
    <source>
        <dbReference type="ARBA" id="ARBA00032253"/>
    </source>
</evidence>
<evidence type="ECO:0000256" key="14">
    <source>
        <dbReference type="ARBA" id="ARBA00023098"/>
    </source>
</evidence>
<evidence type="ECO:0000256" key="16">
    <source>
        <dbReference type="ARBA" id="ARBA00023209"/>
    </source>
</evidence>
<dbReference type="EMBL" id="BSNF01000008">
    <property type="protein sequence ID" value="GLQ07201.1"/>
    <property type="molecule type" value="Genomic_DNA"/>
</dbReference>
<feature type="transmembrane region" description="Helical" evidence="24">
    <location>
        <begin position="20"/>
        <end position="47"/>
    </location>
</feature>
<gene>
    <name evidence="25" type="ORF">GCM10007924_24220</name>
</gene>
<evidence type="ECO:0000256" key="11">
    <source>
        <dbReference type="ARBA" id="ARBA00022692"/>
    </source>
</evidence>
<evidence type="ECO:0000313" key="25">
    <source>
        <dbReference type="EMBL" id="GLQ07201.1"/>
    </source>
</evidence>
<evidence type="ECO:0000256" key="6">
    <source>
        <dbReference type="ARBA" id="ARBA00012487"/>
    </source>
</evidence>
<keyword evidence="8" id="KW-1003">Cell membrane</keyword>
<evidence type="ECO:0000256" key="22">
    <source>
        <dbReference type="ARBA" id="ARBA00032743"/>
    </source>
</evidence>
<dbReference type="PANTHER" id="PTHR46382">
    <property type="entry name" value="PHOSPHATIDATE CYTIDYLYLTRANSFERASE"/>
    <property type="match status" value="1"/>
</dbReference>
<evidence type="ECO:0000313" key="26">
    <source>
        <dbReference type="Proteomes" id="UP001161409"/>
    </source>
</evidence>
<sequence>MSEPLLSSLQQRILSSVVLAPLALAALYFGDLSFSIFMGIAGLVMAYEWCTVSFQKNRFRYFVLMGLWVVVAAFLAHEALLLEAIGVSLFSALCLTILARVNRKAAEWPWVGLGPIYVGIPMICLIALRAHPGDGFPLAASLFFIIWATDIGAYFSGKTIGGPKIMVSISPNKTWAGLIGGMTSAAVVAVLCLQMLDTVPFNAVEMALAGAAMAVLAQIGDFSESAWKRHFGVKDASNLIPGHGGVLDRLDGVLFVAPALYGLVVLANGN</sequence>
<evidence type="ECO:0000256" key="15">
    <source>
        <dbReference type="ARBA" id="ARBA00023136"/>
    </source>
</evidence>
<keyword evidence="9" id="KW-0444">Lipid biosynthesis</keyword>
<keyword evidence="26" id="KW-1185">Reference proteome</keyword>
<keyword evidence="13 24" id="KW-1133">Transmembrane helix</keyword>
<keyword evidence="14" id="KW-0443">Lipid metabolism</keyword>
<evidence type="ECO:0000256" key="23">
    <source>
        <dbReference type="ARBA" id="ARBA00033406"/>
    </source>
</evidence>
<evidence type="ECO:0000256" key="24">
    <source>
        <dbReference type="SAM" id="Phobius"/>
    </source>
</evidence>
<organism evidence="25 26">
    <name type="scientific">Sneathiella chinensis</name>
    <dbReference type="NCBI Taxonomy" id="349750"/>
    <lineage>
        <taxon>Bacteria</taxon>
        <taxon>Pseudomonadati</taxon>
        <taxon>Pseudomonadota</taxon>
        <taxon>Alphaproteobacteria</taxon>
        <taxon>Sneathiellales</taxon>
        <taxon>Sneathiellaceae</taxon>
        <taxon>Sneathiella</taxon>
    </lineage>
</organism>
<keyword evidence="17" id="KW-1208">Phospholipid metabolism</keyword>
<comment type="pathway">
    <text evidence="3">Phospholipid metabolism; CDP-diacylglycerol biosynthesis; CDP-diacylglycerol from sn-glycerol 3-phosphate: step 3/3.</text>
</comment>
<name>A0ABQ5U5Z8_9PROT</name>
<feature type="transmembrane region" description="Helical" evidence="24">
    <location>
        <begin position="59"/>
        <end position="76"/>
    </location>
</feature>
<reference evidence="25" key="1">
    <citation type="journal article" date="2014" name="Int. J. Syst. Evol. Microbiol.">
        <title>Complete genome of a new Firmicutes species belonging to the dominant human colonic microbiota ('Ruminococcus bicirculans') reveals two chromosomes and a selective capacity to utilize plant glucans.</title>
        <authorList>
            <consortium name="NISC Comparative Sequencing Program"/>
            <person name="Wegmann U."/>
            <person name="Louis P."/>
            <person name="Goesmann A."/>
            <person name="Henrissat B."/>
            <person name="Duncan S.H."/>
            <person name="Flint H.J."/>
        </authorList>
    </citation>
    <scope>NUCLEOTIDE SEQUENCE</scope>
    <source>
        <strain evidence="25">NBRC 103408</strain>
    </source>
</reference>
<proteinExistence type="inferred from homology"/>
<keyword evidence="15 24" id="KW-0472">Membrane</keyword>
<evidence type="ECO:0000256" key="18">
    <source>
        <dbReference type="ARBA" id="ARBA00029893"/>
    </source>
</evidence>
<evidence type="ECO:0000256" key="3">
    <source>
        <dbReference type="ARBA" id="ARBA00005119"/>
    </source>
</evidence>
<evidence type="ECO:0000256" key="8">
    <source>
        <dbReference type="ARBA" id="ARBA00022475"/>
    </source>
</evidence>
<comment type="similarity">
    <text evidence="5">Belongs to the CDS family.</text>
</comment>
<comment type="pathway">
    <text evidence="4">Lipid metabolism.</text>
</comment>
<evidence type="ECO:0000256" key="21">
    <source>
        <dbReference type="ARBA" id="ARBA00032396"/>
    </source>
</evidence>
<evidence type="ECO:0000256" key="5">
    <source>
        <dbReference type="ARBA" id="ARBA00010185"/>
    </source>
</evidence>
<keyword evidence="10" id="KW-0808">Transferase</keyword>
<dbReference type="PANTHER" id="PTHR46382:SF1">
    <property type="entry name" value="PHOSPHATIDATE CYTIDYLYLTRANSFERASE"/>
    <property type="match status" value="1"/>
</dbReference>
<comment type="catalytic activity">
    <reaction evidence="1">
        <text>a 1,2-diacyl-sn-glycero-3-phosphate + CTP + H(+) = a CDP-1,2-diacyl-sn-glycerol + diphosphate</text>
        <dbReference type="Rhea" id="RHEA:16229"/>
        <dbReference type="ChEBI" id="CHEBI:15378"/>
        <dbReference type="ChEBI" id="CHEBI:33019"/>
        <dbReference type="ChEBI" id="CHEBI:37563"/>
        <dbReference type="ChEBI" id="CHEBI:58332"/>
        <dbReference type="ChEBI" id="CHEBI:58608"/>
        <dbReference type="EC" id="2.7.7.41"/>
    </reaction>
</comment>
<evidence type="ECO:0000256" key="17">
    <source>
        <dbReference type="ARBA" id="ARBA00023264"/>
    </source>
</evidence>
<evidence type="ECO:0000256" key="7">
    <source>
        <dbReference type="ARBA" id="ARBA00019373"/>
    </source>
</evidence>